<protein>
    <submittedName>
        <fullName evidence="1">Unannotated protein</fullName>
    </submittedName>
</protein>
<proteinExistence type="predicted"/>
<dbReference type="AlphaFoldDB" id="A0A6J6AGM6"/>
<sequence length="44" mass="4564">MLGGDDGRTLFMLTAKSSIAEEAAAHQEGKILIATVDTPHGGRP</sequence>
<accession>A0A6J6AGM6</accession>
<evidence type="ECO:0000313" key="1">
    <source>
        <dbReference type="EMBL" id="CAB4367977.1"/>
    </source>
</evidence>
<gene>
    <name evidence="1" type="ORF">UFOPK4179_00771</name>
</gene>
<organism evidence="1">
    <name type="scientific">freshwater metagenome</name>
    <dbReference type="NCBI Taxonomy" id="449393"/>
    <lineage>
        <taxon>unclassified sequences</taxon>
        <taxon>metagenomes</taxon>
        <taxon>ecological metagenomes</taxon>
    </lineage>
</organism>
<name>A0A6J6AGM6_9ZZZZ</name>
<reference evidence="1" key="1">
    <citation type="submission" date="2020-05" db="EMBL/GenBank/DDBJ databases">
        <authorList>
            <person name="Chiriac C."/>
            <person name="Salcher M."/>
            <person name="Ghai R."/>
            <person name="Kavagutti S V."/>
        </authorList>
    </citation>
    <scope>NUCLEOTIDE SEQUENCE</scope>
</reference>
<dbReference type="EMBL" id="CAETWZ010000065">
    <property type="protein sequence ID" value="CAB4367977.1"/>
    <property type="molecule type" value="Genomic_DNA"/>
</dbReference>